<keyword evidence="6 8" id="KW-1133">Transmembrane helix</keyword>
<dbReference type="AlphaFoldDB" id="A0A8T5URC9"/>
<dbReference type="PROSITE" id="PS00211">
    <property type="entry name" value="ABC_TRANSPORTER_1"/>
    <property type="match status" value="1"/>
</dbReference>
<feature type="transmembrane region" description="Helical" evidence="8">
    <location>
        <begin position="164"/>
        <end position="180"/>
    </location>
</feature>
<evidence type="ECO:0000256" key="5">
    <source>
        <dbReference type="ARBA" id="ARBA00022840"/>
    </source>
</evidence>
<reference evidence="12" key="1">
    <citation type="journal article" date="2022" name="Microbiol. Resour. Announc.">
        <title>Draft Genome Sequence of a Methanogenic Archaeon from West Spitsbergen Permafrost.</title>
        <authorList>
            <person name="Trubitsyn V."/>
            <person name="Rivkina E."/>
            <person name="Shcherbakova V."/>
        </authorList>
    </citation>
    <scope>NUCLEOTIDE SEQUENCE [LARGE SCALE GENOMIC DNA]</scope>
    <source>
        <strain evidence="12">VT</strain>
    </source>
</reference>
<organism evidence="11 12">
    <name type="scientific">Methanobacterium spitsbergense</name>
    <dbReference type="NCBI Taxonomy" id="2874285"/>
    <lineage>
        <taxon>Archaea</taxon>
        <taxon>Methanobacteriati</taxon>
        <taxon>Methanobacteriota</taxon>
        <taxon>Methanomada group</taxon>
        <taxon>Methanobacteria</taxon>
        <taxon>Methanobacteriales</taxon>
        <taxon>Methanobacteriaceae</taxon>
        <taxon>Methanobacterium</taxon>
    </lineage>
</organism>
<dbReference type="PANTHER" id="PTHR43394">
    <property type="entry name" value="ATP-DEPENDENT PERMEASE MDL1, MITOCHONDRIAL"/>
    <property type="match status" value="1"/>
</dbReference>
<evidence type="ECO:0000256" key="6">
    <source>
        <dbReference type="ARBA" id="ARBA00022989"/>
    </source>
</evidence>
<dbReference type="GO" id="GO:0016887">
    <property type="term" value="F:ATP hydrolysis activity"/>
    <property type="evidence" value="ECO:0007669"/>
    <property type="project" value="InterPro"/>
</dbReference>
<dbReference type="InterPro" id="IPR039421">
    <property type="entry name" value="Type_1_exporter"/>
</dbReference>
<gene>
    <name evidence="11" type="ORF">K8N75_09740</name>
</gene>
<sequence>MVLKIIINFKESLLGQYTKTLNELMQKKVAIALVLMVVISLSEGISLLLLVPLLQLVGLDVGQGSLGQIAGITSAFFTTIGLQPTLLVVLLIYVLVISFIAILSRLQTLRTSKIQYQFAAKLRKRLYNAITNSNWLFFTKMKSSNFAHAITNEIERISMGTGQFLTFIASIMILIVYIIFALKIAGIITGIIFIVGIAILLILRRRTLKSRSSGEDITSATRNLYSSIIQHLDGMKTIKSFGMQEENISLFSNQTNNVAQNYQDTIKSYADVKLLFDIGTVIVLAILVLFLIEIIKLPTATLFLLIYLFVRMIPQFSTIQRSYQYFINMLPAFGNVIHLEKQCLMNSDILDDKNCQIKLNKVIKLENISFTYLEEEQFFIKDLNLEIPVGKSIAIVGSSGAGKSTIADLIMGLIQPNEGKITIDGISISKCLNEWRSKIGYVSQETFLFNETIKFNLLLSQPEAKEEDIIESLKHAAANKFVSKLPDGINTIIGDRGVKLSGGERQRLALARALLRNPHLLILDEATSNLDTNNEKKILTAIDDLHGEITILIIAHRLSTIKNADYIYLIDEGQILESGTWEELLKNKKGYFWDIYEAQGLKL</sequence>
<dbReference type="Gene3D" id="1.20.1560.10">
    <property type="entry name" value="ABC transporter type 1, transmembrane domain"/>
    <property type="match status" value="1"/>
</dbReference>
<dbReference type="GO" id="GO:0005737">
    <property type="term" value="C:cytoplasm"/>
    <property type="evidence" value="ECO:0007669"/>
    <property type="project" value="UniProtKB-ARBA"/>
</dbReference>
<evidence type="ECO:0000259" key="10">
    <source>
        <dbReference type="PROSITE" id="PS50929"/>
    </source>
</evidence>
<accession>A0A8T5URC9</accession>
<dbReference type="RefSeq" id="WP_223791870.1">
    <property type="nucleotide sequence ID" value="NZ_JAIOUQ010000010.1"/>
</dbReference>
<dbReference type="InterPro" id="IPR027417">
    <property type="entry name" value="P-loop_NTPase"/>
</dbReference>
<dbReference type="EMBL" id="JAIOUQ010000010">
    <property type="protein sequence ID" value="MBZ2166318.1"/>
    <property type="molecule type" value="Genomic_DNA"/>
</dbReference>
<feature type="transmembrane region" description="Helical" evidence="8">
    <location>
        <begin position="74"/>
        <end position="103"/>
    </location>
</feature>
<protein>
    <submittedName>
        <fullName evidence="11">ABC transporter ATP-binding protein/permease</fullName>
    </submittedName>
</protein>
<dbReference type="SMART" id="SM00382">
    <property type="entry name" value="AAA"/>
    <property type="match status" value="1"/>
</dbReference>
<name>A0A8T5URC9_9EURY</name>
<evidence type="ECO:0000256" key="8">
    <source>
        <dbReference type="SAM" id="Phobius"/>
    </source>
</evidence>
<keyword evidence="12" id="KW-1185">Reference proteome</keyword>
<dbReference type="InterPro" id="IPR003593">
    <property type="entry name" value="AAA+_ATPase"/>
</dbReference>
<feature type="domain" description="ABC transporter" evidence="9">
    <location>
        <begin position="363"/>
        <end position="597"/>
    </location>
</feature>
<dbReference type="GO" id="GO:0015421">
    <property type="term" value="F:ABC-type oligopeptide transporter activity"/>
    <property type="evidence" value="ECO:0007669"/>
    <property type="project" value="TreeGrafter"/>
</dbReference>
<keyword evidence="5 11" id="KW-0067">ATP-binding</keyword>
<comment type="subcellular location">
    <subcellularLocation>
        <location evidence="1">Membrane</location>
        <topology evidence="1">Multi-pass membrane protein</topology>
    </subcellularLocation>
</comment>
<dbReference type="InterPro" id="IPR003439">
    <property type="entry name" value="ABC_transporter-like_ATP-bd"/>
</dbReference>
<keyword evidence="3 8" id="KW-0812">Transmembrane</keyword>
<evidence type="ECO:0000259" key="9">
    <source>
        <dbReference type="PROSITE" id="PS50893"/>
    </source>
</evidence>
<feature type="transmembrane region" description="Helical" evidence="8">
    <location>
        <begin position="29"/>
        <end position="54"/>
    </location>
</feature>
<dbReference type="InterPro" id="IPR011527">
    <property type="entry name" value="ABC1_TM_dom"/>
</dbReference>
<dbReference type="Gene3D" id="3.40.50.300">
    <property type="entry name" value="P-loop containing nucleotide triphosphate hydrolases"/>
    <property type="match status" value="1"/>
</dbReference>
<dbReference type="SUPFAM" id="SSF90123">
    <property type="entry name" value="ABC transporter transmembrane region"/>
    <property type="match status" value="1"/>
</dbReference>
<evidence type="ECO:0000256" key="4">
    <source>
        <dbReference type="ARBA" id="ARBA00022741"/>
    </source>
</evidence>
<dbReference type="PANTHER" id="PTHR43394:SF1">
    <property type="entry name" value="ATP-BINDING CASSETTE SUB-FAMILY B MEMBER 10, MITOCHONDRIAL"/>
    <property type="match status" value="1"/>
</dbReference>
<feature type="transmembrane region" description="Helical" evidence="8">
    <location>
        <begin position="186"/>
        <end position="203"/>
    </location>
</feature>
<keyword evidence="2" id="KW-0813">Transport</keyword>
<evidence type="ECO:0000256" key="2">
    <source>
        <dbReference type="ARBA" id="ARBA00022448"/>
    </source>
</evidence>
<feature type="transmembrane region" description="Helical" evidence="8">
    <location>
        <begin position="274"/>
        <end position="295"/>
    </location>
</feature>
<feature type="domain" description="ABC transmembrane type-1" evidence="10">
    <location>
        <begin position="30"/>
        <end position="328"/>
    </location>
</feature>
<evidence type="ECO:0000256" key="7">
    <source>
        <dbReference type="ARBA" id="ARBA00023136"/>
    </source>
</evidence>
<dbReference type="FunFam" id="3.40.50.300:FF:000604">
    <property type="entry name" value="ABC transporter B family member 28"/>
    <property type="match status" value="1"/>
</dbReference>
<evidence type="ECO:0000313" key="12">
    <source>
        <dbReference type="Proteomes" id="UP000825933"/>
    </source>
</evidence>
<dbReference type="PROSITE" id="PS50893">
    <property type="entry name" value="ABC_TRANSPORTER_2"/>
    <property type="match status" value="1"/>
</dbReference>
<dbReference type="Pfam" id="PF00005">
    <property type="entry name" value="ABC_tran"/>
    <property type="match status" value="1"/>
</dbReference>
<dbReference type="InterPro" id="IPR036640">
    <property type="entry name" value="ABC1_TM_sf"/>
</dbReference>
<dbReference type="InterPro" id="IPR017871">
    <property type="entry name" value="ABC_transporter-like_CS"/>
</dbReference>
<evidence type="ECO:0000313" key="11">
    <source>
        <dbReference type="EMBL" id="MBZ2166318.1"/>
    </source>
</evidence>
<evidence type="ECO:0000256" key="1">
    <source>
        <dbReference type="ARBA" id="ARBA00004141"/>
    </source>
</evidence>
<dbReference type="Pfam" id="PF00664">
    <property type="entry name" value="ABC_membrane"/>
    <property type="match status" value="1"/>
</dbReference>
<dbReference type="Proteomes" id="UP000825933">
    <property type="component" value="Unassembled WGS sequence"/>
</dbReference>
<evidence type="ECO:0000256" key="3">
    <source>
        <dbReference type="ARBA" id="ARBA00022692"/>
    </source>
</evidence>
<keyword evidence="7 8" id="KW-0472">Membrane</keyword>
<dbReference type="GO" id="GO:0005524">
    <property type="term" value="F:ATP binding"/>
    <property type="evidence" value="ECO:0007669"/>
    <property type="project" value="UniProtKB-KW"/>
</dbReference>
<dbReference type="PROSITE" id="PS50929">
    <property type="entry name" value="ABC_TM1F"/>
    <property type="match status" value="1"/>
</dbReference>
<comment type="caution">
    <text evidence="11">The sequence shown here is derived from an EMBL/GenBank/DDBJ whole genome shotgun (WGS) entry which is preliminary data.</text>
</comment>
<dbReference type="GO" id="GO:0016020">
    <property type="term" value="C:membrane"/>
    <property type="evidence" value="ECO:0007669"/>
    <property type="project" value="UniProtKB-SubCell"/>
</dbReference>
<keyword evidence="4" id="KW-0547">Nucleotide-binding</keyword>
<dbReference type="SUPFAM" id="SSF52540">
    <property type="entry name" value="P-loop containing nucleoside triphosphate hydrolases"/>
    <property type="match status" value="1"/>
</dbReference>
<proteinExistence type="predicted"/>